<protein>
    <recommendedName>
        <fullName evidence="1">BHLH domain-containing protein</fullName>
    </recommendedName>
</protein>
<dbReference type="InterPro" id="IPR011598">
    <property type="entry name" value="bHLH_dom"/>
</dbReference>
<dbReference type="Pfam" id="PF00010">
    <property type="entry name" value="HLH"/>
    <property type="match status" value="1"/>
</dbReference>
<dbReference type="GO" id="GO:0000981">
    <property type="term" value="F:DNA-binding transcription factor activity, RNA polymerase II-specific"/>
    <property type="evidence" value="ECO:0007669"/>
    <property type="project" value="TreeGrafter"/>
</dbReference>
<dbReference type="SUPFAM" id="SSF47459">
    <property type="entry name" value="HLH, helix-loop-helix DNA-binding domain"/>
    <property type="match status" value="1"/>
</dbReference>
<dbReference type="GO" id="GO:0061564">
    <property type="term" value="P:axon development"/>
    <property type="evidence" value="ECO:0007669"/>
    <property type="project" value="TreeGrafter"/>
</dbReference>
<evidence type="ECO:0000259" key="1">
    <source>
        <dbReference type="PROSITE" id="PS50888"/>
    </source>
</evidence>
<feature type="domain" description="BHLH" evidence="1">
    <location>
        <begin position="1"/>
        <end position="44"/>
    </location>
</feature>
<evidence type="ECO:0000313" key="2">
    <source>
        <dbReference type="EMBL" id="KAK9501276.1"/>
    </source>
</evidence>
<evidence type="ECO:0000313" key="3">
    <source>
        <dbReference type="Proteomes" id="UP001461498"/>
    </source>
</evidence>
<name>A0AAW1CQW2_9HEMI</name>
<dbReference type="GO" id="GO:0005634">
    <property type="term" value="C:nucleus"/>
    <property type="evidence" value="ECO:0007669"/>
    <property type="project" value="TreeGrafter"/>
</dbReference>
<dbReference type="InterPro" id="IPR050359">
    <property type="entry name" value="bHLH_transcription_factors"/>
</dbReference>
<dbReference type="PANTHER" id="PTHR19290">
    <property type="entry name" value="BASIC HELIX-LOOP-HELIX PROTEIN NEUROGENIN-RELATED"/>
    <property type="match status" value="1"/>
</dbReference>
<dbReference type="Proteomes" id="UP001461498">
    <property type="component" value="Unassembled WGS sequence"/>
</dbReference>
<dbReference type="EMBL" id="JAPXFL010000009">
    <property type="protein sequence ID" value="KAK9501276.1"/>
    <property type="molecule type" value="Genomic_DNA"/>
</dbReference>
<dbReference type="AlphaFoldDB" id="A0AAW1CQW2"/>
<accession>A0AAW1CQW2</accession>
<comment type="caution">
    <text evidence="2">The sequence shown here is derived from an EMBL/GenBank/DDBJ whole genome shotgun (WGS) entry which is preliminary data.</text>
</comment>
<dbReference type="Gene3D" id="4.10.280.10">
    <property type="entry name" value="Helix-loop-helix DNA-binding domain"/>
    <property type="match status" value="1"/>
</dbReference>
<dbReference type="GO" id="GO:0007423">
    <property type="term" value="P:sensory organ development"/>
    <property type="evidence" value="ECO:0007669"/>
    <property type="project" value="TreeGrafter"/>
</dbReference>
<keyword evidence="3" id="KW-1185">Reference proteome</keyword>
<organism evidence="2 3">
    <name type="scientific">Rhynocoris fuscipes</name>
    <dbReference type="NCBI Taxonomy" id="488301"/>
    <lineage>
        <taxon>Eukaryota</taxon>
        <taxon>Metazoa</taxon>
        <taxon>Ecdysozoa</taxon>
        <taxon>Arthropoda</taxon>
        <taxon>Hexapoda</taxon>
        <taxon>Insecta</taxon>
        <taxon>Pterygota</taxon>
        <taxon>Neoptera</taxon>
        <taxon>Paraneoptera</taxon>
        <taxon>Hemiptera</taxon>
        <taxon>Heteroptera</taxon>
        <taxon>Panheteroptera</taxon>
        <taxon>Cimicomorpha</taxon>
        <taxon>Reduviidae</taxon>
        <taxon>Harpactorinae</taxon>
        <taxon>Harpactorini</taxon>
        <taxon>Rhynocoris</taxon>
    </lineage>
</organism>
<dbReference type="PROSITE" id="PS50888">
    <property type="entry name" value="BHLH"/>
    <property type="match status" value="1"/>
</dbReference>
<reference evidence="2 3" key="1">
    <citation type="submission" date="2022-12" db="EMBL/GenBank/DDBJ databases">
        <title>Chromosome-level genome assembly of true bugs.</title>
        <authorList>
            <person name="Ma L."/>
            <person name="Li H."/>
        </authorList>
    </citation>
    <scope>NUCLEOTIDE SEQUENCE [LARGE SCALE GENOMIC DNA]</scope>
    <source>
        <strain evidence="2">Lab_2022b</strain>
    </source>
</reference>
<dbReference type="PANTHER" id="PTHR19290:SF134">
    <property type="entry name" value="NEUROGENIC DIFFERENTIATION FACTOR 1"/>
    <property type="match status" value="1"/>
</dbReference>
<dbReference type="GO" id="GO:0045944">
    <property type="term" value="P:positive regulation of transcription by RNA polymerase II"/>
    <property type="evidence" value="ECO:0007669"/>
    <property type="project" value="TreeGrafter"/>
</dbReference>
<dbReference type="InterPro" id="IPR036638">
    <property type="entry name" value="HLH_DNA-bd_sf"/>
</dbReference>
<dbReference type="GO" id="GO:0070888">
    <property type="term" value="F:E-box binding"/>
    <property type="evidence" value="ECO:0007669"/>
    <property type="project" value="TreeGrafter"/>
</dbReference>
<proteinExistence type="predicted"/>
<sequence>MHCLNAALDRLRSRLPMDVSCVGQQHKLSKIETLRAACNYISVLREALETGVPLCPTVLQKRLSEGLSQTTANLIAKTLKFNNEVINIIILLF</sequence>
<gene>
    <name evidence="2" type="ORF">O3M35_012018</name>
</gene>
<dbReference type="GO" id="GO:0046983">
    <property type="term" value="F:protein dimerization activity"/>
    <property type="evidence" value="ECO:0007669"/>
    <property type="project" value="InterPro"/>
</dbReference>